<evidence type="ECO:0000313" key="3">
    <source>
        <dbReference type="EnsemblMetazoa" id="RPRC008001-PA"/>
    </source>
</evidence>
<evidence type="ECO:0000313" key="4">
    <source>
        <dbReference type="Proteomes" id="UP000015103"/>
    </source>
</evidence>
<feature type="compositionally biased region" description="Low complexity" evidence="1">
    <location>
        <begin position="42"/>
        <end position="58"/>
    </location>
</feature>
<feature type="region of interest" description="Disordered" evidence="1">
    <location>
        <begin position="387"/>
        <end position="426"/>
    </location>
</feature>
<keyword evidence="4" id="KW-1185">Reference proteome</keyword>
<protein>
    <submittedName>
        <fullName evidence="3">Uncharacterized protein</fullName>
    </submittedName>
</protein>
<dbReference type="HOGENOM" id="CLU_403517_0_0_1"/>
<keyword evidence="2" id="KW-1133">Transmembrane helix</keyword>
<feature type="transmembrane region" description="Helical" evidence="2">
    <location>
        <begin position="650"/>
        <end position="670"/>
    </location>
</feature>
<organism evidence="3 4">
    <name type="scientific">Rhodnius prolixus</name>
    <name type="common">Triatomid bug</name>
    <dbReference type="NCBI Taxonomy" id="13249"/>
    <lineage>
        <taxon>Eukaryota</taxon>
        <taxon>Metazoa</taxon>
        <taxon>Ecdysozoa</taxon>
        <taxon>Arthropoda</taxon>
        <taxon>Hexapoda</taxon>
        <taxon>Insecta</taxon>
        <taxon>Pterygota</taxon>
        <taxon>Neoptera</taxon>
        <taxon>Paraneoptera</taxon>
        <taxon>Hemiptera</taxon>
        <taxon>Heteroptera</taxon>
        <taxon>Panheteroptera</taxon>
        <taxon>Cimicomorpha</taxon>
        <taxon>Reduviidae</taxon>
        <taxon>Triatominae</taxon>
        <taxon>Rhodnius</taxon>
    </lineage>
</organism>
<reference evidence="3" key="1">
    <citation type="submission" date="2015-05" db="UniProtKB">
        <authorList>
            <consortium name="EnsemblMetazoa"/>
        </authorList>
    </citation>
    <scope>IDENTIFICATION</scope>
</reference>
<dbReference type="AlphaFoldDB" id="T1HVD1"/>
<dbReference type="EnsemblMetazoa" id="RPRC008001-RA">
    <property type="protein sequence ID" value="RPRC008001-PA"/>
    <property type="gene ID" value="RPRC008001"/>
</dbReference>
<name>T1HVD1_RHOPR</name>
<feature type="region of interest" description="Disordered" evidence="1">
    <location>
        <begin position="37"/>
        <end position="62"/>
    </location>
</feature>
<keyword evidence="2" id="KW-0812">Transmembrane</keyword>
<accession>T1HVD1</accession>
<proteinExistence type="predicted"/>
<dbReference type="VEuPathDB" id="VectorBase:RPRC008001"/>
<feature type="region of interest" description="Disordered" evidence="1">
    <location>
        <begin position="453"/>
        <end position="480"/>
    </location>
</feature>
<dbReference type="InParanoid" id="T1HVD1"/>
<evidence type="ECO:0000256" key="2">
    <source>
        <dbReference type="SAM" id="Phobius"/>
    </source>
</evidence>
<evidence type="ECO:0000256" key="1">
    <source>
        <dbReference type="SAM" id="MobiDB-lite"/>
    </source>
</evidence>
<sequence length="682" mass="77110">MYQSEESKSPMAAATKAGEDGNISTLYRRELSKGYFNTKQETQTIIPSTSDSSQSPTSENLKQMEKSFNAWKSKNHALNQARGEECTLDMVSNLGRSLENWHHVIPKTSPCCGNHLDSNMSNHNVELKSNQAFHNPNIFEQRKSCTPLLPSYSSQHYLEHGSDVQPSVNFFGNCSSQSRTVNEMFIPSPATHQKLVSRQDQHYSPQIKDKYLRETVSCSPYNQSMNYSPLLDKSNSSCHVGDHCYCNQSNYHCCKGNYVSCSCTRNSRQRKNDNLNNKQISDLYKIVYLQNQQLELLQRQVQKLIEINVKEDKPYSTAAGGPILLNKKRRGTKEKRTFNLAVIKENENLEKKVSVGIMTSFIENSFAKISCDELKITPKSKKKSKFCVDNHVSSTESTSDEEEDSSNVKCNFLETPQNRADRERNNVSFTLNDVTVPEENPPSPQASLHIDMQEYKTSSESESDSESSNSTTSDEKSSKPLGWTLYDTVVGKVNDMLQKSVDNEEKDLADDDVRNATIDHLRQLGVSFVEPESPVTKRYVIKVYEIVTFTKPKSNKMTSRQQLHCDSETSLHMNALANKYLKHEQHNFSGQKEYKVQKLGSPNNLSQATLRYLDRYQLSPSENKMSAIQALIVAISPMKPSTGSTAINDITLICCVLHTIVPILLLALYVMTVSFKPTYRTS</sequence>
<dbReference type="eggNOG" id="ENOG502REKX">
    <property type="taxonomic scope" value="Eukaryota"/>
</dbReference>
<keyword evidence="2" id="KW-0472">Membrane</keyword>
<dbReference type="EMBL" id="ACPB03010888">
    <property type="status" value="NOT_ANNOTATED_CDS"/>
    <property type="molecule type" value="Genomic_DNA"/>
</dbReference>
<dbReference type="Proteomes" id="UP000015103">
    <property type="component" value="Unassembled WGS sequence"/>
</dbReference>
<dbReference type="STRING" id="13249.T1HVD1"/>
<feature type="compositionally biased region" description="Low complexity" evidence="1">
    <location>
        <begin position="460"/>
        <end position="472"/>
    </location>
</feature>
<feature type="region of interest" description="Disordered" evidence="1">
    <location>
        <begin position="1"/>
        <end position="23"/>
    </location>
</feature>